<evidence type="ECO:0000313" key="5">
    <source>
        <dbReference type="Proteomes" id="UP000228996"/>
    </source>
</evidence>
<dbReference type="EMBL" id="PEYO01000012">
    <property type="protein sequence ID" value="PIU03648.1"/>
    <property type="molecule type" value="Genomic_DNA"/>
</dbReference>
<dbReference type="Pfam" id="PF13439">
    <property type="entry name" value="Glyco_transf_4"/>
    <property type="match status" value="1"/>
</dbReference>
<evidence type="ECO:0000256" key="1">
    <source>
        <dbReference type="ARBA" id="ARBA00022679"/>
    </source>
</evidence>
<dbReference type="PANTHER" id="PTHR46401:SF2">
    <property type="entry name" value="GLYCOSYLTRANSFERASE WBBK-RELATED"/>
    <property type="match status" value="1"/>
</dbReference>
<protein>
    <recommendedName>
        <fullName evidence="6">Glycosyltransferase family 1 protein</fullName>
    </recommendedName>
</protein>
<dbReference type="Gene3D" id="3.40.50.2000">
    <property type="entry name" value="Glycogen Phosphorylase B"/>
    <property type="match status" value="2"/>
</dbReference>
<feature type="domain" description="Glycosyl transferase family 1" evidence="2">
    <location>
        <begin position="164"/>
        <end position="325"/>
    </location>
</feature>
<keyword evidence="1" id="KW-0808">Transferase</keyword>
<dbReference type="CDD" id="cd03809">
    <property type="entry name" value="GT4_MtfB-like"/>
    <property type="match status" value="1"/>
</dbReference>
<name>A0A2M6XDA3_9BACT</name>
<evidence type="ECO:0000313" key="4">
    <source>
        <dbReference type="EMBL" id="PIU03648.1"/>
    </source>
</evidence>
<proteinExistence type="predicted"/>
<dbReference type="InterPro" id="IPR028098">
    <property type="entry name" value="Glyco_trans_4-like_N"/>
</dbReference>
<feature type="domain" description="Glycosyltransferase subfamily 4-like N-terminal" evidence="3">
    <location>
        <begin position="28"/>
        <end position="142"/>
    </location>
</feature>
<dbReference type="Proteomes" id="UP000228996">
    <property type="component" value="Unassembled WGS sequence"/>
</dbReference>
<dbReference type="PANTHER" id="PTHR46401">
    <property type="entry name" value="GLYCOSYLTRANSFERASE WBBK-RELATED"/>
    <property type="match status" value="1"/>
</dbReference>
<dbReference type="Pfam" id="PF00534">
    <property type="entry name" value="Glycos_transf_1"/>
    <property type="match status" value="1"/>
</dbReference>
<dbReference type="InterPro" id="IPR001296">
    <property type="entry name" value="Glyco_trans_1"/>
</dbReference>
<dbReference type="AlphaFoldDB" id="A0A2M6XDA3"/>
<evidence type="ECO:0008006" key="6">
    <source>
        <dbReference type="Google" id="ProtNLM"/>
    </source>
</evidence>
<gene>
    <name evidence="4" type="ORF">COT44_02040</name>
</gene>
<dbReference type="GO" id="GO:0016757">
    <property type="term" value="F:glycosyltransferase activity"/>
    <property type="evidence" value="ECO:0007669"/>
    <property type="project" value="InterPro"/>
</dbReference>
<reference evidence="5" key="1">
    <citation type="submission" date="2017-09" db="EMBL/GenBank/DDBJ databases">
        <title>Depth-based differentiation of microbial function through sediment-hosted aquifers and enrichment of novel symbionts in the deep terrestrial subsurface.</title>
        <authorList>
            <person name="Probst A.J."/>
            <person name="Ladd B."/>
            <person name="Jarett J.K."/>
            <person name="Geller-Mcgrath D.E."/>
            <person name="Sieber C.M.K."/>
            <person name="Emerson J.B."/>
            <person name="Anantharaman K."/>
            <person name="Thomas B.C."/>
            <person name="Malmstrom R."/>
            <person name="Stieglmeier M."/>
            <person name="Klingl A."/>
            <person name="Woyke T."/>
            <person name="Ryan C.M."/>
            <person name="Banfield J.F."/>
        </authorList>
    </citation>
    <scope>NUCLEOTIDE SEQUENCE [LARGE SCALE GENOMIC DNA]</scope>
</reference>
<dbReference type="GO" id="GO:0009103">
    <property type="term" value="P:lipopolysaccharide biosynthetic process"/>
    <property type="evidence" value="ECO:0007669"/>
    <property type="project" value="TreeGrafter"/>
</dbReference>
<evidence type="ECO:0000259" key="2">
    <source>
        <dbReference type="Pfam" id="PF00534"/>
    </source>
</evidence>
<sequence length="368" mass="41956">MKVGIDLSPLEKGHRVRGIGSYTRNLFAWLNKIGPKSGLTVEELNPQSKYDLIHYPYFDLFFISLPWQPQTKIVVTIHDVIPLLFPNHYPPGIKGQIKFLIQKILLKQTKAVITDSQTSKNDIIKYLEYPAEKIFPIQLGIDSGFKQIKDLKFLASVQKKYHLPEKFVLYVGDINYNKNVPALVKACEKVAIPLVIVGKQATEKNIDRNHPENQDLVWLQDYQKHLTSHLSPLILTGYIPQGDLPIIYNLASVYCQPSLAEGFGLPGLEAMVCSCPVVCSNIPVLKEIYNDAAIYFDPYNINDIAQKINDLCSHDLNHENRKRLILKGVKQIKKFSWEKCAEETLEIYMKIVREDPSRAKLGQDNTLL</sequence>
<evidence type="ECO:0000259" key="3">
    <source>
        <dbReference type="Pfam" id="PF13439"/>
    </source>
</evidence>
<dbReference type="SUPFAM" id="SSF53756">
    <property type="entry name" value="UDP-Glycosyltransferase/glycogen phosphorylase"/>
    <property type="match status" value="1"/>
</dbReference>
<organism evidence="4 5">
    <name type="scientific">Candidatus Shapirobacteria bacterium CG08_land_8_20_14_0_20_39_18</name>
    <dbReference type="NCBI Taxonomy" id="1974883"/>
    <lineage>
        <taxon>Bacteria</taxon>
        <taxon>Candidatus Shapironibacteriota</taxon>
    </lineage>
</organism>
<comment type="caution">
    <text evidence="4">The sequence shown here is derived from an EMBL/GenBank/DDBJ whole genome shotgun (WGS) entry which is preliminary data.</text>
</comment>
<accession>A0A2M6XDA3</accession>